<organism evidence="8 9">
    <name type="scientific">Suilimivivens aceti</name>
    <dbReference type="NCBI Taxonomy" id="2981774"/>
    <lineage>
        <taxon>Bacteria</taxon>
        <taxon>Bacillati</taxon>
        <taxon>Bacillota</taxon>
        <taxon>Clostridia</taxon>
        <taxon>Lachnospirales</taxon>
        <taxon>Lachnospiraceae</taxon>
        <taxon>Suilimivivens</taxon>
    </lineage>
</organism>
<dbReference type="Pfam" id="PF04055">
    <property type="entry name" value="Radical_SAM"/>
    <property type="match status" value="1"/>
</dbReference>
<evidence type="ECO:0000256" key="5">
    <source>
        <dbReference type="ARBA" id="ARBA00023004"/>
    </source>
</evidence>
<dbReference type="InterPro" id="IPR007197">
    <property type="entry name" value="rSAM"/>
</dbReference>
<keyword evidence="2" id="KW-0004">4Fe-4S</keyword>
<dbReference type="PROSITE" id="PS51918">
    <property type="entry name" value="RADICAL_SAM"/>
    <property type="match status" value="1"/>
</dbReference>
<dbReference type="InterPro" id="IPR005911">
    <property type="entry name" value="YhcC-like"/>
</dbReference>
<dbReference type="InterPro" id="IPR039661">
    <property type="entry name" value="ELP3"/>
</dbReference>
<gene>
    <name evidence="8" type="ORF">OCV77_08215</name>
</gene>
<dbReference type="SFLD" id="SFLDG01086">
    <property type="entry name" value="elongater_protein-like"/>
    <property type="match status" value="1"/>
</dbReference>
<protein>
    <submittedName>
        <fullName evidence="8">TIGR01212 family radical SAM protein</fullName>
    </submittedName>
</protein>
<accession>A0ABT2T2K2</accession>
<dbReference type="InterPro" id="IPR023404">
    <property type="entry name" value="rSAM_horseshoe"/>
</dbReference>
<keyword evidence="4" id="KW-0479">Metal-binding</keyword>
<sequence length="338" mass="37800">MSVSDFSAENKVSLPEYWLDKPYYSLDAFFKQKFSQKIYKISLNAGLTCPNRDGTLGRGGCIFCSSGGSGDFAAPLLDRSSIRESLEKGKSLFHHKQTGSRFMAYFQAFTNTYGPVSYLEQIYRGALELEEIIGISIATRPDCLPDEVLSLLSRLKDEYPDKLIWIELGLQTIHEKTARFIRRGYELPCFEKAVHSLATLDIPVIVHLILGLPGETDEDMYASVSYLNTLPVSGVKLQLLHILKGTDLADLYERDPASICLFPDRDDYLAVLIRCLMLLSPDIVVHRVTGDGSRSLLTAPLWSLDKRGVLNALHKQMREQNAFQGALFPGSSSDESIF</sequence>
<evidence type="ECO:0000313" key="8">
    <source>
        <dbReference type="EMBL" id="MCU6744478.1"/>
    </source>
</evidence>
<dbReference type="EMBL" id="JAOQKJ010000006">
    <property type="protein sequence ID" value="MCU6744478.1"/>
    <property type="molecule type" value="Genomic_DNA"/>
</dbReference>
<dbReference type="Proteomes" id="UP001652432">
    <property type="component" value="Unassembled WGS sequence"/>
</dbReference>
<dbReference type="PANTHER" id="PTHR11135">
    <property type="entry name" value="HISTONE ACETYLTRANSFERASE-RELATED"/>
    <property type="match status" value="1"/>
</dbReference>
<dbReference type="InterPro" id="IPR058240">
    <property type="entry name" value="rSAM_sf"/>
</dbReference>
<comment type="cofactor">
    <cofactor evidence="1">
        <name>[4Fe-4S] cluster</name>
        <dbReference type="ChEBI" id="CHEBI:49883"/>
    </cofactor>
</comment>
<evidence type="ECO:0000256" key="2">
    <source>
        <dbReference type="ARBA" id="ARBA00022485"/>
    </source>
</evidence>
<feature type="domain" description="Radical SAM core" evidence="7">
    <location>
        <begin position="33"/>
        <end position="282"/>
    </location>
</feature>
<dbReference type="PANTHER" id="PTHR11135:SF1">
    <property type="entry name" value="PROTEIN YHCC"/>
    <property type="match status" value="1"/>
</dbReference>
<dbReference type="InterPro" id="IPR032432">
    <property type="entry name" value="Radical_SAM_C"/>
</dbReference>
<dbReference type="InterPro" id="IPR006638">
    <property type="entry name" value="Elp3/MiaA/NifB-like_rSAM"/>
</dbReference>
<keyword evidence="3" id="KW-0949">S-adenosyl-L-methionine</keyword>
<dbReference type="NCBIfam" id="TIGR01212">
    <property type="entry name" value="TIGR01212 family radical SAM protein"/>
    <property type="match status" value="1"/>
</dbReference>
<keyword evidence="9" id="KW-1185">Reference proteome</keyword>
<dbReference type="Pfam" id="PF16199">
    <property type="entry name" value="Radical_SAM_C"/>
    <property type="match status" value="1"/>
</dbReference>
<evidence type="ECO:0000313" key="9">
    <source>
        <dbReference type="Proteomes" id="UP001652432"/>
    </source>
</evidence>
<keyword evidence="5" id="KW-0408">Iron</keyword>
<dbReference type="SFLD" id="SFLDS00029">
    <property type="entry name" value="Radical_SAM"/>
    <property type="match status" value="1"/>
</dbReference>
<name>A0ABT2T2K2_9FIRM</name>
<evidence type="ECO:0000259" key="7">
    <source>
        <dbReference type="PROSITE" id="PS51918"/>
    </source>
</evidence>
<dbReference type="RefSeq" id="WP_262574548.1">
    <property type="nucleotide sequence ID" value="NZ_JAOQKJ010000006.1"/>
</dbReference>
<keyword evidence="6" id="KW-0411">Iron-sulfur</keyword>
<dbReference type="SMART" id="SM00729">
    <property type="entry name" value="Elp3"/>
    <property type="match status" value="1"/>
</dbReference>
<reference evidence="8 9" key="1">
    <citation type="journal article" date="2021" name="ISME Commun">
        <title>Automated analysis of genomic sequences facilitates high-throughput and comprehensive description of bacteria.</title>
        <authorList>
            <person name="Hitch T.C.A."/>
        </authorList>
    </citation>
    <scope>NUCLEOTIDE SEQUENCE [LARGE SCALE GENOMIC DNA]</scope>
    <source>
        <strain evidence="8 9">Sanger_18</strain>
    </source>
</reference>
<dbReference type="Gene3D" id="3.80.30.20">
    <property type="entry name" value="tm_1862 like domain"/>
    <property type="match status" value="1"/>
</dbReference>
<evidence type="ECO:0000256" key="1">
    <source>
        <dbReference type="ARBA" id="ARBA00001966"/>
    </source>
</evidence>
<proteinExistence type="predicted"/>
<dbReference type="SFLD" id="SFLDG01091">
    <property type="entry name" value="uncharacterized_CHP01210-like"/>
    <property type="match status" value="1"/>
</dbReference>
<evidence type="ECO:0000256" key="6">
    <source>
        <dbReference type="ARBA" id="ARBA00023014"/>
    </source>
</evidence>
<comment type="caution">
    <text evidence="8">The sequence shown here is derived from an EMBL/GenBank/DDBJ whole genome shotgun (WGS) entry which is preliminary data.</text>
</comment>
<dbReference type="SUPFAM" id="SSF102114">
    <property type="entry name" value="Radical SAM enzymes"/>
    <property type="match status" value="1"/>
</dbReference>
<evidence type="ECO:0000256" key="4">
    <source>
        <dbReference type="ARBA" id="ARBA00022723"/>
    </source>
</evidence>
<evidence type="ECO:0000256" key="3">
    <source>
        <dbReference type="ARBA" id="ARBA00022691"/>
    </source>
</evidence>